<evidence type="ECO:0000313" key="2">
    <source>
        <dbReference type="Proteomes" id="UP000221468"/>
    </source>
</evidence>
<name>A0A1U9ZAF7_9CAUD</name>
<organism evidence="1 2">
    <name type="scientific">Proteus phage VB_PmiS-Isfahan</name>
    <dbReference type="NCBI Taxonomy" id="1969841"/>
    <lineage>
        <taxon>Viruses</taxon>
        <taxon>Duplodnaviria</taxon>
        <taxon>Heunggongvirae</taxon>
        <taxon>Uroviricota</taxon>
        <taxon>Caudoviricetes</taxon>
        <taxon>Gorganvirus</taxon>
        <taxon>Gorganvirus isfahan</taxon>
    </lineage>
</organism>
<dbReference type="KEGG" id="vg:40076402"/>
<sequence length="60" mass="7070">MADIIDRANDEFDNHLQRQIQTIRNNVKSPVYTGYCLTCGEEIAEPRRWCDKECCDAYEK</sequence>
<protein>
    <submittedName>
        <fullName evidence="1">Uncharacterized protein</fullName>
    </submittedName>
</protein>
<dbReference type="RefSeq" id="YP_009600596.1">
    <property type="nucleotide sequence ID" value="NC_041925.1"/>
</dbReference>
<accession>A0A1U9ZAF7</accession>
<proteinExistence type="predicted"/>
<evidence type="ECO:0000313" key="1">
    <source>
        <dbReference type="EMBL" id="AQZ54592.1"/>
    </source>
</evidence>
<dbReference type="GeneID" id="40076402"/>
<keyword evidence="2" id="KW-1185">Reference proteome</keyword>
<dbReference type="Proteomes" id="UP000221468">
    <property type="component" value="Segment"/>
</dbReference>
<reference evidence="1 2" key="1">
    <citation type="journal article" date="2019" name="Genomics">
        <title>Genomic analyses of a novel bacteriophage (VB_PmiS-Isfahan) within Siphoviridae family infecting Proteus mirabilis.</title>
        <authorList>
            <person name="Yazdi M."/>
            <person name="Bouzari M."/>
            <person name="Ghaemi E.A."/>
        </authorList>
    </citation>
    <scope>NUCLEOTIDE SEQUENCE [LARGE SCALE GENOMIC DNA]</scope>
</reference>
<dbReference type="OrthoDB" id="41230at10239"/>
<dbReference type="EMBL" id="KY742649">
    <property type="protein sequence ID" value="AQZ54592.1"/>
    <property type="molecule type" value="Genomic_DNA"/>
</dbReference>